<proteinExistence type="predicted"/>
<evidence type="ECO:0000313" key="3">
    <source>
        <dbReference type="Proteomes" id="UP000799778"/>
    </source>
</evidence>
<dbReference type="AlphaFoldDB" id="A0A6A5XY18"/>
<dbReference type="Proteomes" id="UP000799778">
    <property type="component" value="Unassembled WGS sequence"/>
</dbReference>
<dbReference type="RefSeq" id="XP_033386066.1">
    <property type="nucleotide sequence ID" value="XM_033521335.1"/>
</dbReference>
<name>A0A6A5XY18_9PLEO</name>
<accession>A0A6A5XY18</accession>
<sequence>MQTAHGAGEIGVTHDLFLITFISISGFLSFAISIPRMSVARQGGGAGRKRSQTEKRIQLMHERLRQRPEGTCLFCIGISFLPPPAFSNHCANAGSHSNSLWANHQPVICRERRIKAAAATPFFANRVETPIASGERENSWNKWYTELHSMRRDETLRRQPCKSPARPSSVLLPRYCPQSPIIACVVLGSREVRSWTRLVSRGQM</sequence>
<dbReference type="GeneID" id="54278732"/>
<dbReference type="EMBL" id="ML978068">
    <property type="protein sequence ID" value="KAF2017727.1"/>
    <property type="molecule type" value="Genomic_DNA"/>
</dbReference>
<reference evidence="2" key="1">
    <citation type="journal article" date="2020" name="Stud. Mycol.">
        <title>101 Dothideomycetes genomes: a test case for predicting lifestyles and emergence of pathogens.</title>
        <authorList>
            <person name="Haridas S."/>
            <person name="Albert R."/>
            <person name="Binder M."/>
            <person name="Bloem J."/>
            <person name="Labutti K."/>
            <person name="Salamov A."/>
            <person name="Andreopoulos B."/>
            <person name="Baker S."/>
            <person name="Barry K."/>
            <person name="Bills G."/>
            <person name="Bluhm B."/>
            <person name="Cannon C."/>
            <person name="Castanera R."/>
            <person name="Culley D."/>
            <person name="Daum C."/>
            <person name="Ezra D."/>
            <person name="Gonzalez J."/>
            <person name="Henrissat B."/>
            <person name="Kuo A."/>
            <person name="Liang C."/>
            <person name="Lipzen A."/>
            <person name="Lutzoni F."/>
            <person name="Magnuson J."/>
            <person name="Mondo S."/>
            <person name="Nolan M."/>
            <person name="Ohm R."/>
            <person name="Pangilinan J."/>
            <person name="Park H.-J."/>
            <person name="Ramirez L."/>
            <person name="Alfaro M."/>
            <person name="Sun H."/>
            <person name="Tritt A."/>
            <person name="Yoshinaga Y."/>
            <person name="Zwiers L.-H."/>
            <person name="Turgeon B."/>
            <person name="Goodwin S."/>
            <person name="Spatafora J."/>
            <person name="Crous P."/>
            <person name="Grigoriev I."/>
        </authorList>
    </citation>
    <scope>NUCLEOTIDE SEQUENCE</scope>
    <source>
        <strain evidence="2">CBS 175.79</strain>
    </source>
</reference>
<organism evidence="2 3">
    <name type="scientific">Aaosphaeria arxii CBS 175.79</name>
    <dbReference type="NCBI Taxonomy" id="1450172"/>
    <lineage>
        <taxon>Eukaryota</taxon>
        <taxon>Fungi</taxon>
        <taxon>Dikarya</taxon>
        <taxon>Ascomycota</taxon>
        <taxon>Pezizomycotina</taxon>
        <taxon>Dothideomycetes</taxon>
        <taxon>Pleosporomycetidae</taxon>
        <taxon>Pleosporales</taxon>
        <taxon>Pleosporales incertae sedis</taxon>
        <taxon>Aaosphaeria</taxon>
    </lineage>
</organism>
<feature type="transmembrane region" description="Helical" evidence="1">
    <location>
        <begin position="16"/>
        <end position="34"/>
    </location>
</feature>
<keyword evidence="1" id="KW-1133">Transmembrane helix</keyword>
<evidence type="ECO:0000256" key="1">
    <source>
        <dbReference type="SAM" id="Phobius"/>
    </source>
</evidence>
<evidence type="ECO:0000313" key="2">
    <source>
        <dbReference type="EMBL" id="KAF2017727.1"/>
    </source>
</evidence>
<keyword evidence="1" id="KW-0812">Transmembrane</keyword>
<keyword evidence="3" id="KW-1185">Reference proteome</keyword>
<keyword evidence="1" id="KW-0472">Membrane</keyword>
<protein>
    <submittedName>
        <fullName evidence="2">Uncharacterized protein</fullName>
    </submittedName>
</protein>
<gene>
    <name evidence="2" type="ORF">BU24DRAFT_157242</name>
</gene>